<dbReference type="Proteomes" id="UP000189940">
    <property type="component" value="Unassembled WGS sequence"/>
</dbReference>
<gene>
    <name evidence="2" type="ORF">B2M20_07925</name>
</gene>
<sequence length="116" mass="12954">MRRVVEHLARRRVNSAFKILEARHCIVETEGQRSTVVTAVDTWFAARQEQPDKDHLLIARSNATVCRLNAEIRRRLRASSQIQGLDVSMTASSASGDSHVSPSGSGSRCRRANLRQ</sequence>
<organism evidence="2 3">
    <name type="scientific">Nitrobacter vulgaris</name>
    <dbReference type="NCBI Taxonomy" id="29421"/>
    <lineage>
        <taxon>Bacteria</taxon>
        <taxon>Pseudomonadati</taxon>
        <taxon>Pseudomonadota</taxon>
        <taxon>Alphaproteobacteria</taxon>
        <taxon>Hyphomicrobiales</taxon>
        <taxon>Nitrobacteraceae</taxon>
        <taxon>Nitrobacter</taxon>
    </lineage>
</organism>
<comment type="caution">
    <text evidence="2">The sequence shown here is derived from an EMBL/GenBank/DDBJ whole genome shotgun (WGS) entry which is preliminary data.</text>
</comment>
<feature type="compositionally biased region" description="Polar residues" evidence="1">
    <location>
        <begin position="87"/>
        <end position="106"/>
    </location>
</feature>
<dbReference type="EMBL" id="MWPQ01000035">
    <property type="protein sequence ID" value="OPH83296.1"/>
    <property type="molecule type" value="Genomic_DNA"/>
</dbReference>
<dbReference type="STRING" id="29421.B2M20_07925"/>
<evidence type="ECO:0000256" key="1">
    <source>
        <dbReference type="SAM" id="MobiDB-lite"/>
    </source>
</evidence>
<proteinExistence type="predicted"/>
<evidence type="ECO:0000313" key="2">
    <source>
        <dbReference type="EMBL" id="OPH83296.1"/>
    </source>
</evidence>
<dbReference type="AlphaFoldDB" id="A0A1V4HZ92"/>
<feature type="region of interest" description="Disordered" evidence="1">
    <location>
        <begin position="87"/>
        <end position="116"/>
    </location>
</feature>
<reference evidence="2 3" key="1">
    <citation type="submission" date="2017-02" db="EMBL/GenBank/DDBJ databases">
        <title>Genome sequence of the nitrite-oxidizing bacterium Nitrobacter vulgaris strain Ab1.</title>
        <authorList>
            <person name="Mellbye B.L."/>
            <person name="Davis E.W."/>
            <person name="Spieck E."/>
            <person name="Chang J.H."/>
            <person name="Bottomley P.J."/>
            <person name="Sayavedra-Soto L.A."/>
        </authorList>
    </citation>
    <scope>NUCLEOTIDE SEQUENCE [LARGE SCALE GENOMIC DNA]</scope>
    <source>
        <strain evidence="2 3">Ab1</strain>
    </source>
</reference>
<keyword evidence="3" id="KW-1185">Reference proteome</keyword>
<name>A0A1V4HZ92_NITVU</name>
<accession>A0A1V4HZ92</accession>
<evidence type="ECO:0000313" key="3">
    <source>
        <dbReference type="Proteomes" id="UP000189940"/>
    </source>
</evidence>
<protein>
    <submittedName>
        <fullName evidence="2">Uncharacterized protein</fullName>
    </submittedName>
</protein>